<feature type="signal peptide" evidence="2">
    <location>
        <begin position="1"/>
        <end position="32"/>
    </location>
</feature>
<keyword evidence="4" id="KW-1185">Reference proteome</keyword>
<feature type="chain" id="PRO_5047507035" description="Cellulose biosynthesis cyclic di-GMP-binding regulatory protein BcsB" evidence="2">
    <location>
        <begin position="33"/>
        <end position="678"/>
    </location>
</feature>
<name>A0ABX8VPV4_9MYCO</name>
<protein>
    <recommendedName>
        <fullName evidence="5">Cellulose biosynthesis cyclic di-GMP-binding regulatory protein BcsB</fullName>
    </recommendedName>
</protein>
<evidence type="ECO:0000313" key="4">
    <source>
        <dbReference type="Proteomes" id="UP000825367"/>
    </source>
</evidence>
<dbReference type="Proteomes" id="UP000825367">
    <property type="component" value="Chromosome"/>
</dbReference>
<proteinExistence type="predicted"/>
<organism evidence="3 4">
    <name type="scientific">Mycolicibacterium pallens</name>
    <dbReference type="NCBI Taxonomy" id="370524"/>
    <lineage>
        <taxon>Bacteria</taxon>
        <taxon>Bacillati</taxon>
        <taxon>Actinomycetota</taxon>
        <taxon>Actinomycetes</taxon>
        <taxon>Mycobacteriales</taxon>
        <taxon>Mycobacteriaceae</taxon>
        <taxon>Mycolicibacterium</taxon>
    </lineage>
</organism>
<evidence type="ECO:0008006" key="5">
    <source>
        <dbReference type="Google" id="ProtNLM"/>
    </source>
</evidence>
<reference evidence="3 4" key="1">
    <citation type="submission" date="2021-07" db="EMBL/GenBank/DDBJ databases">
        <title>Whole genome sequencing of non-tuberculosis mycobacteria type-strains.</title>
        <authorList>
            <person name="Igarashi Y."/>
            <person name="Osugi A."/>
            <person name="Mitarai S."/>
        </authorList>
    </citation>
    <scope>NUCLEOTIDE SEQUENCE [LARGE SCALE GENOMIC DNA]</scope>
    <source>
        <strain evidence="3 4">JCM 16370</strain>
    </source>
</reference>
<accession>A0ABX8VPV4</accession>
<feature type="transmembrane region" description="Helical" evidence="1">
    <location>
        <begin position="635"/>
        <end position="655"/>
    </location>
</feature>
<keyword evidence="2" id="KW-0732">Signal</keyword>
<gene>
    <name evidence="3" type="ORF">K0O64_02895</name>
</gene>
<dbReference type="EMBL" id="CP080333">
    <property type="protein sequence ID" value="QYL17541.1"/>
    <property type="molecule type" value="Genomic_DNA"/>
</dbReference>
<evidence type="ECO:0000256" key="2">
    <source>
        <dbReference type="SAM" id="SignalP"/>
    </source>
</evidence>
<evidence type="ECO:0000313" key="3">
    <source>
        <dbReference type="EMBL" id="QYL17541.1"/>
    </source>
</evidence>
<keyword evidence="1" id="KW-0812">Transmembrane</keyword>
<keyword evidence="1" id="KW-1133">Transmembrane helix</keyword>
<evidence type="ECO:0000256" key="1">
    <source>
        <dbReference type="SAM" id="Phobius"/>
    </source>
</evidence>
<sequence length="678" mass="70450">MRRSSVMRALAAIVLLVTVAPLMGSVAGPAHAEPGDAGGQTQVVDVANDGRVTLPWATLGLQPTLEFYGGGSTSVTLPVPAGLTVARLQGLIHAPINIDAGYLEIDGGDGKFLASVDLPPAGAPQAVTPFDVDISAALAQASSVDLTLTVRARNTGELNCGPVQRLTLSDLATVFAGTQLPVTTVASFFPPVLGKVTIYAATDASPAEQQAVLTLVSTLARLYVPRPLPIAVVSQPRGTPPPPASGLDRAVVVETGPAGLSVENAGMPDAYLRISGEGDRLSDQVSLLVTQLQPLAQTATARVDQAGSDAAPLSGDTLTFSQLKASGEASFFRTSSVDVGFDRASLGPRFDSVQVHLLADYTPVRPGDAATVVIRSGKLIVYRAALDGTGLVDATFHLDREMLDEQWINLKVDLTYTPNQTCGPLLAPIAFQINPRSTVTMHRGGPPLGGFAAFPSEFSPKFVVALDGSGPNQLSYAARVVAAVSRLTRTELTPQVVSLEAAVEATSGALIVAKADAISRTSLKPPISGDGSTVDFALPKALQVNIDQGLGSIQAFADPPRNRSVVLVTTSSVWTLVDPLFDSIDGPTRSWSKLTGDVLAAGAAGTPKNVTIRQTASNIFEPPRSDTSGSLQKTYIVGGVLVAVALLAITALLIWRTTRQSRRPVGAHSADDSTDDSY</sequence>
<keyword evidence="1" id="KW-0472">Membrane</keyword>